<organism evidence="1">
    <name type="scientific">Anguilla anguilla</name>
    <name type="common">European freshwater eel</name>
    <name type="synonym">Muraena anguilla</name>
    <dbReference type="NCBI Taxonomy" id="7936"/>
    <lineage>
        <taxon>Eukaryota</taxon>
        <taxon>Metazoa</taxon>
        <taxon>Chordata</taxon>
        <taxon>Craniata</taxon>
        <taxon>Vertebrata</taxon>
        <taxon>Euteleostomi</taxon>
        <taxon>Actinopterygii</taxon>
        <taxon>Neopterygii</taxon>
        <taxon>Teleostei</taxon>
        <taxon>Anguilliformes</taxon>
        <taxon>Anguillidae</taxon>
        <taxon>Anguilla</taxon>
    </lineage>
</organism>
<sequence>MKNPFRGAARWGAGLLP</sequence>
<reference evidence="1" key="2">
    <citation type="journal article" date="2015" name="Fish Shellfish Immunol.">
        <title>Early steps in the European eel (Anguilla anguilla)-Vibrio vulnificus interaction in the gills: Role of the RtxA13 toxin.</title>
        <authorList>
            <person name="Callol A."/>
            <person name="Pajuelo D."/>
            <person name="Ebbesson L."/>
            <person name="Teles M."/>
            <person name="MacKenzie S."/>
            <person name="Amaro C."/>
        </authorList>
    </citation>
    <scope>NUCLEOTIDE SEQUENCE</scope>
</reference>
<dbReference type="EMBL" id="GBXM01092656">
    <property type="protein sequence ID" value="JAH15921.1"/>
    <property type="molecule type" value="Transcribed_RNA"/>
</dbReference>
<accession>A0A0E9QGC3</accession>
<protein>
    <submittedName>
        <fullName evidence="1">Uncharacterized protein</fullName>
    </submittedName>
</protein>
<dbReference type="AlphaFoldDB" id="A0A0E9QGC3"/>
<reference evidence="1" key="1">
    <citation type="submission" date="2014-11" db="EMBL/GenBank/DDBJ databases">
        <authorList>
            <person name="Amaro Gonzalez C."/>
        </authorList>
    </citation>
    <scope>NUCLEOTIDE SEQUENCE</scope>
</reference>
<evidence type="ECO:0000313" key="1">
    <source>
        <dbReference type="EMBL" id="JAH15921.1"/>
    </source>
</evidence>
<name>A0A0E9QGC3_ANGAN</name>
<proteinExistence type="predicted"/>